<keyword evidence="2 7" id="KW-0813">Transport</keyword>
<evidence type="ECO:0000313" key="9">
    <source>
        <dbReference type="EMBL" id="TNU76899.1"/>
    </source>
</evidence>
<name>A0A5C5BF40_9MICO</name>
<dbReference type="Pfam" id="PF00528">
    <property type="entry name" value="BPD_transp_1"/>
    <property type="match status" value="1"/>
</dbReference>
<proteinExistence type="inferred from homology"/>
<accession>A0A5C5BF40</accession>
<feature type="domain" description="ABC transmembrane type-1" evidence="8">
    <location>
        <begin position="94"/>
        <end position="283"/>
    </location>
</feature>
<keyword evidence="10" id="KW-1185">Reference proteome</keyword>
<evidence type="ECO:0000313" key="10">
    <source>
        <dbReference type="Proteomes" id="UP000313849"/>
    </source>
</evidence>
<dbReference type="GO" id="GO:0055085">
    <property type="term" value="P:transmembrane transport"/>
    <property type="evidence" value="ECO:0007669"/>
    <property type="project" value="InterPro"/>
</dbReference>
<evidence type="ECO:0000256" key="2">
    <source>
        <dbReference type="ARBA" id="ARBA00022448"/>
    </source>
</evidence>
<evidence type="ECO:0000256" key="3">
    <source>
        <dbReference type="ARBA" id="ARBA00022475"/>
    </source>
</evidence>
<dbReference type="InterPro" id="IPR050366">
    <property type="entry name" value="BP-dependent_transpt_permease"/>
</dbReference>
<evidence type="ECO:0000256" key="6">
    <source>
        <dbReference type="ARBA" id="ARBA00023136"/>
    </source>
</evidence>
<keyword evidence="6 7" id="KW-0472">Membrane</keyword>
<protein>
    <submittedName>
        <fullName evidence="9">ABC transporter permease</fullName>
    </submittedName>
</protein>
<comment type="similarity">
    <text evidence="7">Belongs to the binding-protein-dependent transport system permease family.</text>
</comment>
<evidence type="ECO:0000256" key="1">
    <source>
        <dbReference type="ARBA" id="ARBA00004651"/>
    </source>
</evidence>
<feature type="transmembrane region" description="Helical" evidence="7">
    <location>
        <begin position="98"/>
        <end position="121"/>
    </location>
</feature>
<feature type="transmembrane region" description="Helical" evidence="7">
    <location>
        <begin position="260"/>
        <end position="279"/>
    </location>
</feature>
<reference evidence="9 10" key="1">
    <citation type="submission" date="2019-06" db="EMBL/GenBank/DDBJ databases">
        <title>Draft genome sequence of Miniimonas arenae KCTC 19750T isolated from sea sand.</title>
        <authorList>
            <person name="Park S.-J."/>
        </authorList>
    </citation>
    <scope>NUCLEOTIDE SEQUENCE [LARGE SCALE GENOMIC DNA]</scope>
    <source>
        <strain evidence="9 10">KCTC 19750</strain>
    </source>
</reference>
<evidence type="ECO:0000256" key="4">
    <source>
        <dbReference type="ARBA" id="ARBA00022692"/>
    </source>
</evidence>
<keyword evidence="4 7" id="KW-0812">Transmembrane</keyword>
<dbReference type="Gene3D" id="1.10.3720.10">
    <property type="entry name" value="MetI-like"/>
    <property type="match status" value="1"/>
</dbReference>
<keyword evidence="3" id="KW-1003">Cell membrane</keyword>
<dbReference type="PANTHER" id="PTHR43386:SF25">
    <property type="entry name" value="PEPTIDE ABC TRANSPORTER PERMEASE PROTEIN"/>
    <property type="match status" value="1"/>
</dbReference>
<dbReference type="SUPFAM" id="SSF161098">
    <property type="entry name" value="MetI-like"/>
    <property type="match status" value="1"/>
</dbReference>
<comment type="caution">
    <text evidence="9">The sequence shown here is derived from an EMBL/GenBank/DDBJ whole genome shotgun (WGS) entry which is preliminary data.</text>
</comment>
<dbReference type="PANTHER" id="PTHR43386">
    <property type="entry name" value="OLIGOPEPTIDE TRANSPORT SYSTEM PERMEASE PROTEIN APPC"/>
    <property type="match status" value="1"/>
</dbReference>
<evidence type="ECO:0000256" key="5">
    <source>
        <dbReference type="ARBA" id="ARBA00022989"/>
    </source>
</evidence>
<feature type="transmembrane region" description="Helical" evidence="7">
    <location>
        <begin position="215"/>
        <end position="240"/>
    </location>
</feature>
<dbReference type="Proteomes" id="UP000313849">
    <property type="component" value="Unassembled WGS sequence"/>
</dbReference>
<gene>
    <name evidence="9" type="ORF">FH969_01955</name>
</gene>
<sequence>MEPAAARGASHGLARGLGARAGARLRSLARTPGLVLAGLVVLLVLAWALVPNLFASGDPLTGVPADRLAAPSAAHPFGTDHLGRDVYTRVVHGTGVSLSATAVAVAIGLVVGSVLGLLAGFLRGWVDEAIGRVVDVLLAIPSLLLSLALITALGFGTVKVAIAVGVTSVAAFARVMRAQVLRTSTSLYVEAARAGGVRWHSVLLRHVLPNSAGPVLALTALEIGTAVLAIASLSFLGYGAPPPAPEWGSLVAGGRDYLATAWWLTVLPGLVIVALVLAVNRVGRALERTGEAR</sequence>
<organism evidence="9 10">
    <name type="scientific">Miniimonas arenae</name>
    <dbReference type="NCBI Taxonomy" id="676201"/>
    <lineage>
        <taxon>Bacteria</taxon>
        <taxon>Bacillati</taxon>
        <taxon>Actinomycetota</taxon>
        <taxon>Actinomycetes</taxon>
        <taxon>Micrococcales</taxon>
        <taxon>Beutenbergiaceae</taxon>
        <taxon>Miniimonas</taxon>
    </lineage>
</organism>
<dbReference type="CDD" id="cd06261">
    <property type="entry name" value="TM_PBP2"/>
    <property type="match status" value="1"/>
</dbReference>
<dbReference type="EMBL" id="VENP01000003">
    <property type="protein sequence ID" value="TNU76899.1"/>
    <property type="molecule type" value="Genomic_DNA"/>
</dbReference>
<dbReference type="AlphaFoldDB" id="A0A5C5BF40"/>
<dbReference type="GO" id="GO:0005886">
    <property type="term" value="C:plasma membrane"/>
    <property type="evidence" value="ECO:0007669"/>
    <property type="project" value="UniProtKB-SubCell"/>
</dbReference>
<feature type="transmembrane region" description="Helical" evidence="7">
    <location>
        <begin position="160"/>
        <end position="176"/>
    </location>
</feature>
<evidence type="ECO:0000256" key="7">
    <source>
        <dbReference type="RuleBase" id="RU363032"/>
    </source>
</evidence>
<evidence type="ECO:0000259" key="8">
    <source>
        <dbReference type="PROSITE" id="PS50928"/>
    </source>
</evidence>
<dbReference type="InterPro" id="IPR035906">
    <property type="entry name" value="MetI-like_sf"/>
</dbReference>
<comment type="subcellular location">
    <subcellularLocation>
        <location evidence="1 7">Cell membrane</location>
        <topology evidence="1 7">Multi-pass membrane protein</topology>
    </subcellularLocation>
</comment>
<dbReference type="PROSITE" id="PS50928">
    <property type="entry name" value="ABC_TM1"/>
    <property type="match status" value="1"/>
</dbReference>
<feature type="transmembrane region" description="Helical" evidence="7">
    <location>
        <begin position="133"/>
        <end position="154"/>
    </location>
</feature>
<feature type="transmembrane region" description="Helical" evidence="7">
    <location>
        <begin position="34"/>
        <end position="54"/>
    </location>
</feature>
<dbReference type="InterPro" id="IPR000515">
    <property type="entry name" value="MetI-like"/>
</dbReference>
<dbReference type="OrthoDB" id="9812701at2"/>
<keyword evidence="5 7" id="KW-1133">Transmembrane helix</keyword>